<gene>
    <name evidence="1" type="ORF">EH165_03895</name>
</gene>
<protein>
    <submittedName>
        <fullName evidence="1">Uncharacterized protein</fullName>
    </submittedName>
</protein>
<keyword evidence="2" id="KW-1185">Reference proteome</keyword>
<dbReference type="EMBL" id="CP034170">
    <property type="protein sequence ID" value="AZI57429.1"/>
    <property type="molecule type" value="Genomic_DNA"/>
</dbReference>
<reference evidence="1 2" key="1">
    <citation type="submission" date="2018-11" db="EMBL/GenBank/DDBJ databases">
        <authorList>
            <person name="Da X."/>
        </authorList>
    </citation>
    <scope>NUCLEOTIDE SEQUENCE [LARGE SCALE GENOMIC DNA]</scope>
    <source>
        <strain evidence="1 2">S14-144</strain>
    </source>
</reference>
<reference evidence="1 2" key="2">
    <citation type="submission" date="2018-12" db="EMBL/GenBank/DDBJ databases">
        <title>Nakamurella antarcticus sp. nov., isolated from Antarctica South Shetland Islands soil.</title>
        <authorList>
            <person name="Peng F."/>
        </authorList>
    </citation>
    <scope>NUCLEOTIDE SEQUENCE [LARGE SCALE GENOMIC DNA]</scope>
    <source>
        <strain evidence="1 2">S14-144</strain>
    </source>
</reference>
<proteinExistence type="predicted"/>
<dbReference type="AlphaFoldDB" id="A0A3G8ZJ98"/>
<dbReference type="RefSeq" id="WP_124798114.1">
    <property type="nucleotide sequence ID" value="NZ_CP034170.1"/>
</dbReference>
<name>A0A3G8ZJ98_9ACTN</name>
<evidence type="ECO:0000313" key="2">
    <source>
        <dbReference type="Proteomes" id="UP000268084"/>
    </source>
</evidence>
<sequence length="189" mass="21198">MGIHKIMVKDGGNSTVLPEFVEIEARLAPWRMIETSRTHRQISPPTIDSDGFQVFHSEDLEYAIQPSDTSFYLRTQERGASRNVVKFSRLLELEKFLLWETCASARGVLGLPRLDADLYVSDINPGIEATDDGATISLVLPGEPKSLTTLGHSDAARFSNIMPLSLDEIEERMGSGVSRWQWFWSRVTA</sequence>
<dbReference type="Proteomes" id="UP000268084">
    <property type="component" value="Chromosome"/>
</dbReference>
<dbReference type="KEGG" id="nak:EH165_03895"/>
<organism evidence="1 2">
    <name type="scientific">Nakamurella antarctica</name>
    <dbReference type="NCBI Taxonomy" id="1902245"/>
    <lineage>
        <taxon>Bacteria</taxon>
        <taxon>Bacillati</taxon>
        <taxon>Actinomycetota</taxon>
        <taxon>Actinomycetes</taxon>
        <taxon>Nakamurellales</taxon>
        <taxon>Nakamurellaceae</taxon>
        <taxon>Nakamurella</taxon>
    </lineage>
</organism>
<evidence type="ECO:0000313" key="1">
    <source>
        <dbReference type="EMBL" id="AZI57429.1"/>
    </source>
</evidence>
<accession>A0A3G8ZJ98</accession>